<dbReference type="NCBIfam" id="NF003432">
    <property type="entry name" value="PRK04946.1"/>
    <property type="match status" value="1"/>
</dbReference>
<protein>
    <recommendedName>
        <fullName evidence="6">Ribosome rescue factor SmrB</fullName>
        <ecNumber evidence="6">3.1.-.-</ecNumber>
    </recommendedName>
</protein>
<comment type="caution">
    <text evidence="9">The sequence shown here is derived from an EMBL/GenBank/DDBJ whole genome shotgun (WGS) entry which is preliminary data.</text>
</comment>
<dbReference type="Gene3D" id="3.30.1370.110">
    <property type="match status" value="1"/>
</dbReference>
<evidence type="ECO:0000256" key="2">
    <source>
        <dbReference type="ARBA" id="ARBA00022730"/>
    </source>
</evidence>
<dbReference type="PANTHER" id="PTHR35562">
    <property type="entry name" value="DNA ENDONUCLEASE SMRA-RELATED"/>
    <property type="match status" value="1"/>
</dbReference>
<evidence type="ECO:0000313" key="9">
    <source>
        <dbReference type="EMBL" id="GAA0366071.1"/>
    </source>
</evidence>
<evidence type="ECO:0000256" key="6">
    <source>
        <dbReference type="HAMAP-Rule" id="MF_01042"/>
    </source>
</evidence>
<dbReference type="Pfam" id="PF01713">
    <property type="entry name" value="Smr"/>
    <property type="match status" value="1"/>
</dbReference>
<evidence type="ECO:0000313" key="10">
    <source>
        <dbReference type="Proteomes" id="UP001501757"/>
    </source>
</evidence>
<dbReference type="EMBL" id="BAAAEI010000021">
    <property type="protein sequence ID" value="GAA0366071.1"/>
    <property type="molecule type" value="Genomic_DNA"/>
</dbReference>
<dbReference type="PROSITE" id="PS50828">
    <property type="entry name" value="SMR"/>
    <property type="match status" value="1"/>
</dbReference>
<gene>
    <name evidence="6 9" type="primary">smrB</name>
    <name evidence="9" type="ORF">GCM10009092_33020</name>
</gene>
<comment type="subunit">
    <text evidence="6">Associates with collided ribosomes, but not with correctly translating polysomes.</text>
</comment>
<dbReference type="InterPro" id="IPR022990">
    <property type="entry name" value="SmrB-like"/>
</dbReference>
<organism evidence="9 10">
    <name type="scientific">Bowmanella denitrificans</name>
    <dbReference type="NCBI Taxonomy" id="366582"/>
    <lineage>
        <taxon>Bacteria</taxon>
        <taxon>Pseudomonadati</taxon>
        <taxon>Pseudomonadota</taxon>
        <taxon>Gammaproteobacteria</taxon>
        <taxon>Alteromonadales</taxon>
        <taxon>Alteromonadaceae</taxon>
        <taxon>Bowmanella</taxon>
    </lineage>
</organism>
<evidence type="ECO:0000256" key="1">
    <source>
        <dbReference type="ARBA" id="ARBA00022722"/>
    </source>
</evidence>
<feature type="region of interest" description="Disordered" evidence="7">
    <location>
        <begin position="23"/>
        <end position="54"/>
    </location>
</feature>
<dbReference type="SUPFAM" id="SSF160443">
    <property type="entry name" value="SMR domain-like"/>
    <property type="match status" value="1"/>
</dbReference>
<comment type="similarity">
    <text evidence="6">Belongs to the SmrB family.</text>
</comment>
<dbReference type="EC" id="3.1.-.-" evidence="6"/>
<dbReference type="RefSeq" id="WP_343846372.1">
    <property type="nucleotide sequence ID" value="NZ_BAAAEI010000021.1"/>
</dbReference>
<comment type="function">
    <text evidence="6">Acts as a ribosome collision sensor. Detects stalled/collided disomes (pairs of ribosomes where the leading ribosome is stalled and a second ribosome has collided with it) and endonucleolytically cleaves mRNA at the 5' boundary of the stalled ribosome. Stalled/collided disomes form a new interface (primarily via the 30S subunits) that binds SmrB. Cleaved mRNA becomes available for tmRNA ligation, leading to ribosomal subunit dissociation and rescue of stalled ribosomes.</text>
</comment>
<keyword evidence="1 6" id="KW-0540">Nuclease</keyword>
<dbReference type="GO" id="GO:0004519">
    <property type="term" value="F:endonuclease activity"/>
    <property type="evidence" value="ECO:0007669"/>
    <property type="project" value="UniProtKB-KW"/>
</dbReference>
<evidence type="ECO:0000256" key="4">
    <source>
        <dbReference type="ARBA" id="ARBA00022801"/>
    </source>
</evidence>
<dbReference type="Proteomes" id="UP001501757">
    <property type="component" value="Unassembled WGS sequence"/>
</dbReference>
<evidence type="ECO:0000256" key="7">
    <source>
        <dbReference type="SAM" id="MobiDB-lite"/>
    </source>
</evidence>
<dbReference type="PANTHER" id="PTHR35562:SF1">
    <property type="entry name" value="UPF0115 PROTEIN YFCN"/>
    <property type="match status" value="1"/>
</dbReference>
<keyword evidence="4 6" id="KW-0378">Hydrolase</keyword>
<dbReference type="InterPro" id="IPR036063">
    <property type="entry name" value="Smr_dom_sf"/>
</dbReference>
<dbReference type="InterPro" id="IPR002625">
    <property type="entry name" value="Smr_dom"/>
</dbReference>
<name>A0ABN0XJV5_9ALTE</name>
<evidence type="ECO:0000256" key="3">
    <source>
        <dbReference type="ARBA" id="ARBA00022759"/>
    </source>
</evidence>
<evidence type="ECO:0000256" key="5">
    <source>
        <dbReference type="ARBA" id="ARBA00022884"/>
    </source>
</evidence>
<reference evidence="9 10" key="1">
    <citation type="journal article" date="2019" name="Int. J. Syst. Evol. Microbiol.">
        <title>The Global Catalogue of Microorganisms (GCM) 10K type strain sequencing project: providing services to taxonomists for standard genome sequencing and annotation.</title>
        <authorList>
            <consortium name="The Broad Institute Genomics Platform"/>
            <consortium name="The Broad Institute Genome Sequencing Center for Infectious Disease"/>
            <person name="Wu L."/>
            <person name="Ma J."/>
        </authorList>
    </citation>
    <scope>NUCLEOTIDE SEQUENCE [LARGE SCALE GENOMIC DNA]</scope>
    <source>
        <strain evidence="9 10">JCM 13378</strain>
    </source>
</reference>
<keyword evidence="5 6" id="KW-0694">RNA-binding</keyword>
<keyword evidence="3 6" id="KW-0255">Endonuclease</keyword>
<keyword evidence="10" id="KW-1185">Reference proteome</keyword>
<dbReference type="HAMAP" id="MF_01042">
    <property type="entry name" value="SmrB"/>
    <property type="match status" value="1"/>
</dbReference>
<sequence length="185" mass="20904">MTKKSDLNEEELSLFRSEVQGVRRIKQDKIPPRPPASKHKTADLRQNRTNQHSVAQRQARQAAASFAFSDGFEAWFDPNQPIKYTKPGSDSYEVKRLRRGDYPPDLILDLHGLKRDDAKLEIAALLHTAVKQHCYCVCIVHGLGEHILKKSVPNWLVQHPDVLAFHQAPLEWGGNGALLVLLKAC</sequence>
<proteinExistence type="inferred from homology"/>
<feature type="domain" description="Smr" evidence="8">
    <location>
        <begin position="108"/>
        <end position="183"/>
    </location>
</feature>
<keyword evidence="2 6" id="KW-0699">rRNA-binding</keyword>
<evidence type="ECO:0000259" key="8">
    <source>
        <dbReference type="PROSITE" id="PS50828"/>
    </source>
</evidence>
<accession>A0ABN0XJV5</accession>
<dbReference type="SMART" id="SM00463">
    <property type="entry name" value="SMR"/>
    <property type="match status" value="1"/>
</dbReference>